<evidence type="ECO:0000313" key="3">
    <source>
        <dbReference type="EMBL" id="MFC4409701.1"/>
    </source>
</evidence>
<accession>A0ABV8X2F3</accession>
<sequence length="524" mass="57366">MKKWSKVISTLVIVSALIFSGLNPAIAEETPDPSIRIGVVPAVESLTVGGTGEFEVADKATGEVLFEGNNEELTVELGESATSQTNYRLQVAYSTSNAYIADWLARAESFGYPTYLEEYNNGWRLLIGEFPSDASFSVRNNFKNEIIAKGLGPSDAYWRIITIVEGETQLAVTKGEEVKISGNPIQVIPAEGSFVKINGKRYRGLAEVGFNSAGSLAGINELSMEEYLYGVVPRELPPNPYGELEAQKSQAVAARTYALAGMGKRSKDGYDLLPTTSDQVYGGYEAEHPVSNAAVDGTKGVVATYEGKLITAVFNSTSGGFSANNEDVWSSAAIPYLRGVPDAERGKAFENVPTLEVFKNSSNSKSLRAAKNGDYEADWSKYHRWNFEWTAEEMQDVVSTYFNKETGKVLEVNVTDRSDSGRAMEIEFVTENGTFYEYKDKIRTALKYINASGNQASLLSTLFFIEPVKDNKTKEVIGYKAYGGGWGHGVGLSQTGAMGMAVKGYNYDTILKHYYTGIELETRY</sequence>
<dbReference type="Pfam" id="PF08486">
    <property type="entry name" value="SpoIID"/>
    <property type="match status" value="1"/>
</dbReference>
<evidence type="ECO:0000313" key="4">
    <source>
        <dbReference type="Proteomes" id="UP001595817"/>
    </source>
</evidence>
<evidence type="ECO:0000259" key="2">
    <source>
        <dbReference type="Pfam" id="PF08486"/>
    </source>
</evidence>
<comment type="caution">
    <text evidence="3">The sequence shown here is derived from an EMBL/GenBank/DDBJ whole genome shotgun (WGS) entry which is preliminary data.</text>
</comment>
<gene>
    <name evidence="3" type="ORF">ACFOZY_04540</name>
</gene>
<dbReference type="RefSeq" id="WP_378152743.1">
    <property type="nucleotide sequence ID" value="NZ_JBHSEC010000005.1"/>
</dbReference>
<keyword evidence="4" id="KW-1185">Reference proteome</keyword>
<evidence type="ECO:0000256" key="1">
    <source>
        <dbReference type="SAM" id="SignalP"/>
    </source>
</evidence>
<reference evidence="4" key="1">
    <citation type="journal article" date="2019" name="Int. J. Syst. Evol. Microbiol.">
        <title>The Global Catalogue of Microorganisms (GCM) 10K type strain sequencing project: providing services to taxonomists for standard genome sequencing and annotation.</title>
        <authorList>
            <consortium name="The Broad Institute Genomics Platform"/>
            <consortium name="The Broad Institute Genome Sequencing Center for Infectious Disease"/>
            <person name="Wu L."/>
            <person name="Ma J."/>
        </authorList>
    </citation>
    <scope>NUCLEOTIDE SEQUENCE [LARGE SCALE GENOMIC DNA]</scope>
    <source>
        <strain evidence="4">CCUG 59778</strain>
    </source>
</reference>
<feature type="signal peptide" evidence="1">
    <location>
        <begin position="1"/>
        <end position="27"/>
    </location>
</feature>
<dbReference type="EMBL" id="JBHSEC010000005">
    <property type="protein sequence ID" value="MFC4409701.1"/>
    <property type="molecule type" value="Genomic_DNA"/>
</dbReference>
<feature type="chain" id="PRO_5047264197" evidence="1">
    <location>
        <begin position="28"/>
        <end position="524"/>
    </location>
</feature>
<dbReference type="NCBIfam" id="TIGR02669">
    <property type="entry name" value="SpoIID_LytB"/>
    <property type="match status" value="1"/>
</dbReference>
<organism evidence="3 4">
    <name type="scientific">Chungangia koreensis</name>
    <dbReference type="NCBI Taxonomy" id="752657"/>
    <lineage>
        <taxon>Bacteria</taxon>
        <taxon>Bacillati</taxon>
        <taxon>Bacillota</taxon>
        <taxon>Bacilli</taxon>
        <taxon>Lactobacillales</taxon>
        <taxon>Chungangia</taxon>
    </lineage>
</organism>
<dbReference type="InterPro" id="IPR013486">
    <property type="entry name" value="SpoIID/LytB"/>
</dbReference>
<dbReference type="InterPro" id="IPR013693">
    <property type="entry name" value="SpoIID/LytB_N"/>
</dbReference>
<dbReference type="Proteomes" id="UP001595817">
    <property type="component" value="Unassembled WGS sequence"/>
</dbReference>
<name>A0ABV8X2F3_9LACT</name>
<protein>
    <submittedName>
        <fullName evidence="3">SpoIID/LytB domain-containing protein</fullName>
    </submittedName>
</protein>
<keyword evidence="1" id="KW-0732">Signal</keyword>
<proteinExistence type="predicted"/>
<feature type="domain" description="Sporulation stage II protein D amidase enhancer LytB N-terminal" evidence="2">
    <location>
        <begin position="214"/>
        <end position="305"/>
    </location>
</feature>